<dbReference type="AlphaFoldDB" id="U5ESJ5"/>
<sequence length="280" mass="33205">DINLFADDTVLFICLDNAFAATEKINDDLKNLSNWMKLKKLKLNINKTKCMVITNRKKISEQAMKIFIDNEEIERVKLIKYLGVQIDQKLNFNEHIEYVLKKIAKKYGVICRISKSLSFWSKIFLYKTIVAPHIDYCSSILFLANVTQMPKFQRMQNKFMRLILKVNRYTSINAMLEVLQWQSVKQRIYFNTLVFIYKMKNNMLPTYLTTNLQTGADVHNYLTRRRHDLRPANYTMTSTKNSLYYKGIQMYNSLPQEVKTSRNVKDFKRKCSEHIKICDI</sequence>
<name>U5ESJ5_9DIPT</name>
<reference evidence="1" key="1">
    <citation type="journal article" date="2014" name="Insect Biochem. Mol. Biol.">
        <title>An insight into the sialome of the frog biting fly, Corethrella appendiculata.</title>
        <authorList>
            <person name="Ribeiro J.M.C."/>
            <person name="Chagas A.C."/>
            <person name="Pham V.M."/>
            <person name="Lounibos L.P."/>
            <person name="Calvo E."/>
        </authorList>
    </citation>
    <scope>NUCLEOTIDE SEQUENCE</scope>
    <source>
        <tissue evidence="1">Salivary glands</tissue>
    </source>
</reference>
<feature type="non-terminal residue" evidence="1">
    <location>
        <position position="1"/>
    </location>
</feature>
<proteinExistence type="evidence at transcript level"/>
<accession>U5ESJ5</accession>
<protein>
    <submittedName>
        <fullName evidence="1">Putative l2b-1b cq</fullName>
    </submittedName>
</protein>
<organism evidence="1">
    <name type="scientific">Corethrella appendiculata</name>
    <dbReference type="NCBI Taxonomy" id="1370023"/>
    <lineage>
        <taxon>Eukaryota</taxon>
        <taxon>Metazoa</taxon>
        <taxon>Ecdysozoa</taxon>
        <taxon>Arthropoda</taxon>
        <taxon>Hexapoda</taxon>
        <taxon>Insecta</taxon>
        <taxon>Pterygota</taxon>
        <taxon>Neoptera</taxon>
        <taxon>Endopterygota</taxon>
        <taxon>Diptera</taxon>
        <taxon>Nematocera</taxon>
        <taxon>Culicoidea</taxon>
        <taxon>Chaoboridae</taxon>
        <taxon>Corethrella</taxon>
    </lineage>
</organism>
<evidence type="ECO:0000313" key="1">
    <source>
        <dbReference type="EMBL" id="JAB55066.1"/>
    </source>
</evidence>
<dbReference type="EMBL" id="GANO01004805">
    <property type="protein sequence ID" value="JAB55066.1"/>
    <property type="molecule type" value="mRNA"/>
</dbReference>
<dbReference type="PANTHER" id="PTHR33332">
    <property type="entry name" value="REVERSE TRANSCRIPTASE DOMAIN-CONTAINING PROTEIN"/>
    <property type="match status" value="1"/>
</dbReference>